<name>A0A8J2MM10_COTCN</name>
<reference evidence="1" key="1">
    <citation type="submission" date="2021-04" db="EMBL/GenBank/DDBJ databases">
        <authorList>
            <person name="Chebbi M.A.C M."/>
        </authorList>
    </citation>
    <scope>NUCLEOTIDE SEQUENCE</scope>
</reference>
<accession>A0A8J2MM10</accession>
<gene>
    <name evidence="1" type="ORF">HICCMSTLAB_LOCUS8545</name>
</gene>
<sequence length="526" mass="61765">MEEYHPGDTINIYSQNNYVISKIFNGFSGAKYIKIENVSRTNGYEIFYESCLPFESLDQYLYPDVFIDQKKSSSVSSKLFHYIKQLRNSNLNVKSFYIDNHKFLYGIVKLCKTVETKNLNIKLINRNHFPKFYEYGSHNILMNETILFRLKQDNETHYISSVNIGTCLFQIYVHQWTACDSETKKKFNHYESFFQDAIYKTPFITVSYNHELENSINGYYFLHNIEYSLHKFRQLEWNHQNSILNMFGKNSVVYLELQTLAELPHTVKPKNQPLTVKLIHKAKLKDLHPGYLLNLNELLGNNSDHVSIKNILTGTNNFYTTNPFVESNYLNCSDLNESESPSFGTKKFNIFYEIIKHQNYGVDRIYLNQLKTCLKIIVCSKMFHEEFYIPKVEIIKLNQGTRNNFKKNIFENKNIITMYLEGNETHFINHTEKGECLVQVIVFPFQFFNGFKYSSHNDSPVYMGKILSASNNETLKTLAGNLFNNDLRSIIEPKKKDFPLNALYVELNKSTQIKKTLLSVYLNELY</sequence>
<evidence type="ECO:0000313" key="1">
    <source>
        <dbReference type="EMBL" id="CAG5097107.1"/>
    </source>
</evidence>
<protein>
    <submittedName>
        <fullName evidence="1">Uncharacterized protein</fullName>
    </submittedName>
</protein>
<dbReference type="AlphaFoldDB" id="A0A8J2MM10"/>
<dbReference type="Proteomes" id="UP000786811">
    <property type="component" value="Unassembled WGS sequence"/>
</dbReference>
<keyword evidence="2" id="KW-1185">Reference proteome</keyword>
<organism evidence="1 2">
    <name type="scientific">Cotesia congregata</name>
    <name type="common">Parasitoid wasp</name>
    <name type="synonym">Apanteles congregatus</name>
    <dbReference type="NCBI Taxonomy" id="51543"/>
    <lineage>
        <taxon>Eukaryota</taxon>
        <taxon>Metazoa</taxon>
        <taxon>Ecdysozoa</taxon>
        <taxon>Arthropoda</taxon>
        <taxon>Hexapoda</taxon>
        <taxon>Insecta</taxon>
        <taxon>Pterygota</taxon>
        <taxon>Neoptera</taxon>
        <taxon>Endopterygota</taxon>
        <taxon>Hymenoptera</taxon>
        <taxon>Apocrita</taxon>
        <taxon>Ichneumonoidea</taxon>
        <taxon>Braconidae</taxon>
        <taxon>Microgastrinae</taxon>
        <taxon>Cotesia</taxon>
    </lineage>
</organism>
<dbReference type="EMBL" id="CAJNRD030001121">
    <property type="protein sequence ID" value="CAG5097107.1"/>
    <property type="molecule type" value="Genomic_DNA"/>
</dbReference>
<comment type="caution">
    <text evidence="1">The sequence shown here is derived from an EMBL/GenBank/DDBJ whole genome shotgun (WGS) entry which is preliminary data.</text>
</comment>
<proteinExistence type="predicted"/>
<dbReference type="OrthoDB" id="10524610at2759"/>
<evidence type="ECO:0000313" key="2">
    <source>
        <dbReference type="Proteomes" id="UP000786811"/>
    </source>
</evidence>